<evidence type="ECO:0000256" key="1">
    <source>
        <dbReference type="ARBA" id="ARBA00006987"/>
    </source>
</evidence>
<dbReference type="Gene3D" id="3.40.190.10">
    <property type="entry name" value="Periplasmic binding protein-like II"/>
    <property type="match status" value="1"/>
</dbReference>
<evidence type="ECO:0000313" key="3">
    <source>
        <dbReference type="Proteomes" id="UP000194137"/>
    </source>
</evidence>
<dbReference type="Pfam" id="PF03401">
    <property type="entry name" value="TctC"/>
    <property type="match status" value="1"/>
</dbReference>
<organism evidence="2 3">
    <name type="scientific">Pseudorhodoplanes sinuspersici</name>
    <dbReference type="NCBI Taxonomy" id="1235591"/>
    <lineage>
        <taxon>Bacteria</taxon>
        <taxon>Pseudomonadati</taxon>
        <taxon>Pseudomonadota</taxon>
        <taxon>Alphaproteobacteria</taxon>
        <taxon>Hyphomicrobiales</taxon>
        <taxon>Pseudorhodoplanes</taxon>
    </lineage>
</organism>
<accession>A0A1W6ZTI4</accession>
<dbReference type="PANTHER" id="PTHR42928:SF5">
    <property type="entry name" value="BLR1237 PROTEIN"/>
    <property type="match status" value="1"/>
</dbReference>
<dbReference type="KEGG" id="psin:CAK95_16085"/>
<protein>
    <recommendedName>
        <fullName evidence="4">Tat pathway signal protein</fullName>
    </recommendedName>
</protein>
<proteinExistence type="inferred from homology"/>
<dbReference type="PROSITE" id="PS51318">
    <property type="entry name" value="TAT"/>
    <property type="match status" value="1"/>
</dbReference>
<gene>
    <name evidence="2" type="ORF">CAK95_16085</name>
</gene>
<comment type="similarity">
    <text evidence="1">Belongs to the UPF0065 (bug) family.</text>
</comment>
<evidence type="ECO:0000313" key="2">
    <source>
        <dbReference type="EMBL" id="ARQ00431.1"/>
    </source>
</evidence>
<dbReference type="SUPFAM" id="SSF53850">
    <property type="entry name" value="Periplasmic binding protein-like II"/>
    <property type="match status" value="1"/>
</dbReference>
<name>A0A1W6ZTI4_9HYPH</name>
<dbReference type="InterPro" id="IPR042100">
    <property type="entry name" value="Bug_dom1"/>
</dbReference>
<dbReference type="STRING" id="1235591.CAK95_16085"/>
<dbReference type="AlphaFoldDB" id="A0A1W6ZTI4"/>
<dbReference type="InterPro" id="IPR005064">
    <property type="entry name" value="BUG"/>
</dbReference>
<sequence length="337" mass="35813">MPGASREKLMDRRQFVAGSTAALTTLTTATLPSFAQDTYPSRPITLINPFPPGGAADVVGRPFAAVLEPIVKQPVVIETKAGAAGAVGAQFAANARPDGYTLLLHIVSISGFAEVDKLFGRQPKFTRADFIPIARFTEGPMVLVVNAETPYKTLKELIDDAKKRPDQIVFSSSGLYGALHLPTQLFMNAAGIKMRHLPTNGGGPALTAILGNNSQVLASSIAAANAHIKSGKLRALASYSDKRAASLPDVPTMKEQGLDVEFYLWVGLFAPKGTPEAVVKSIREAAKAAVASDKFATAISNVGDTVRYMDQPDFSKFWDEDAKRVEAAVQSIGKVEG</sequence>
<dbReference type="PANTHER" id="PTHR42928">
    <property type="entry name" value="TRICARBOXYLATE-BINDING PROTEIN"/>
    <property type="match status" value="1"/>
</dbReference>
<keyword evidence="3" id="KW-1185">Reference proteome</keyword>
<dbReference type="Proteomes" id="UP000194137">
    <property type="component" value="Chromosome"/>
</dbReference>
<reference evidence="2 3" key="1">
    <citation type="submission" date="2017-05" db="EMBL/GenBank/DDBJ databases">
        <title>Full genome sequence of Pseudorhodoplanes sinuspersici.</title>
        <authorList>
            <person name="Dastgheib S.M.M."/>
            <person name="Shavandi M."/>
            <person name="Tirandaz H."/>
        </authorList>
    </citation>
    <scope>NUCLEOTIDE SEQUENCE [LARGE SCALE GENOMIC DNA]</scope>
    <source>
        <strain evidence="2 3">RIPI110</strain>
    </source>
</reference>
<dbReference type="CDD" id="cd07012">
    <property type="entry name" value="PBP2_Bug_TTT"/>
    <property type="match status" value="1"/>
</dbReference>
<dbReference type="InterPro" id="IPR006311">
    <property type="entry name" value="TAT_signal"/>
</dbReference>
<dbReference type="EMBL" id="CP021112">
    <property type="protein sequence ID" value="ARQ00431.1"/>
    <property type="molecule type" value="Genomic_DNA"/>
</dbReference>
<dbReference type="Gene3D" id="3.40.190.150">
    <property type="entry name" value="Bordetella uptake gene, domain 1"/>
    <property type="match status" value="1"/>
</dbReference>
<dbReference type="PIRSF" id="PIRSF017082">
    <property type="entry name" value="YflP"/>
    <property type="match status" value="1"/>
</dbReference>
<evidence type="ECO:0008006" key="4">
    <source>
        <dbReference type="Google" id="ProtNLM"/>
    </source>
</evidence>